<dbReference type="RefSeq" id="WP_089914061.1">
    <property type="nucleotide sequence ID" value="NZ_FOFV01000003.1"/>
</dbReference>
<evidence type="ECO:0000256" key="1">
    <source>
        <dbReference type="SAM" id="MobiDB-lite"/>
    </source>
</evidence>
<dbReference type="Proteomes" id="UP000199503">
    <property type="component" value="Unassembled WGS sequence"/>
</dbReference>
<feature type="region of interest" description="Disordered" evidence="1">
    <location>
        <begin position="44"/>
        <end position="64"/>
    </location>
</feature>
<name>A0A1H9HHM3_9PSEU</name>
<feature type="compositionally biased region" description="Low complexity" evidence="1">
    <location>
        <begin position="44"/>
        <end position="57"/>
    </location>
</feature>
<accession>A0A1H9HHM3</accession>
<reference evidence="3" key="1">
    <citation type="submission" date="2016-10" db="EMBL/GenBank/DDBJ databases">
        <authorList>
            <person name="Varghese N."/>
            <person name="Submissions S."/>
        </authorList>
    </citation>
    <scope>NUCLEOTIDE SEQUENCE [LARGE SCALE GENOMIC DNA]</scope>
    <source>
        <strain evidence="3">DSM 44437</strain>
    </source>
</reference>
<gene>
    <name evidence="2" type="ORF">SAMN04488000_103543</name>
</gene>
<evidence type="ECO:0000313" key="2">
    <source>
        <dbReference type="EMBL" id="SEQ61839.1"/>
    </source>
</evidence>
<dbReference type="EMBL" id="FOFV01000003">
    <property type="protein sequence ID" value="SEQ61839.1"/>
    <property type="molecule type" value="Genomic_DNA"/>
</dbReference>
<evidence type="ECO:0000313" key="3">
    <source>
        <dbReference type="Proteomes" id="UP000199503"/>
    </source>
</evidence>
<organism evidence="2 3">
    <name type="scientific">Lentzea albida</name>
    <dbReference type="NCBI Taxonomy" id="65499"/>
    <lineage>
        <taxon>Bacteria</taxon>
        <taxon>Bacillati</taxon>
        <taxon>Actinomycetota</taxon>
        <taxon>Actinomycetes</taxon>
        <taxon>Pseudonocardiales</taxon>
        <taxon>Pseudonocardiaceae</taxon>
        <taxon>Lentzea</taxon>
    </lineage>
</organism>
<dbReference type="OrthoDB" id="8871309at2"/>
<sequence length="244" mass="25008">MRWAWAAVAAVIVLAGGIFVFRTVTAAGGGGVVVQTVQPTRAPVVTTTTAPAPGSSDADPDPDRPTEVVNVVAVDEAGNPAAGYQVTDGGEVENCRPSPAAAGAGVFACSPTAESADVCWPTPSPRVLLCGDSPWKTSLRRTTTADRIDRTPSGAEAEPWGLELADGAKCRRRNGGSWPGRADGLAGAYHCDREDVFVLSGGGPVVNRTNPAWTVKIGGLSADNGDFPPPADVRVVKAYFAASP</sequence>
<dbReference type="STRING" id="65499.SAMN04488000_103543"/>
<proteinExistence type="predicted"/>
<keyword evidence="3" id="KW-1185">Reference proteome</keyword>
<protein>
    <submittedName>
        <fullName evidence="2">Uncharacterized protein</fullName>
    </submittedName>
</protein>
<dbReference type="AlphaFoldDB" id="A0A1H9HHM3"/>